<feature type="compositionally biased region" description="Basic and acidic residues" evidence="9">
    <location>
        <begin position="448"/>
        <end position="463"/>
    </location>
</feature>
<evidence type="ECO:0000256" key="3">
    <source>
        <dbReference type="ARBA" id="ARBA00022679"/>
    </source>
</evidence>
<keyword evidence="6" id="KW-0833">Ubl conjugation pathway</keyword>
<dbReference type="EC" id="2.3.2.27" evidence="2"/>
<evidence type="ECO:0000256" key="2">
    <source>
        <dbReference type="ARBA" id="ARBA00012483"/>
    </source>
</evidence>
<sequence length="561" mass="60663">MLRRAGLALSLGALAAYGLRNAMAESHNQMHLDASGPREVVFCHRCEHEWYKDDSPDLTCPQCEGVVTEIVSPESDPRPHLPEPSPDIPPELEELRHHNPWATQGHDSDPDEADIEEHITRGPHGVFIQRTIRSGGRPQRQPGTQDDPAHLINDFQTMIGNLMGPNVRMGQVGRSGPDSIFPPLSGGGAIRGGGFRLGGETGPRVVGGRYTFTTGTLHPRNADGPQPGGPPVDDLATYAPSPPPSGRQLYLVSVTARPDQLARILGSLFGNMGPPSPGGEERHGGMPMGLPGLLAQLLNPQNAVHGDAVYSQEALDRIVSQLMEQHPTSNAPGPASAESISALPKKSLDEKMLGPEGKGECSVCMDDVYIGDEVVSLPCNHWFHEACASAWLGEHNTCPICRKGIDGEANASPQGRRSSRSSPGSGSERSSRRGMFSRRLSDLPSSRNESRNEARLEAIRDMGRLSPTQQGTPTTRWQASDDPTRERNSPSPQAMPGAFDYVPPHPPLRRASQMSDTQRDSRRANTSGSDHSRRSSISGNSGNGGPMNWFRDRFGNSRRNE</sequence>
<accession>A0A3D8T0F2</accession>
<evidence type="ECO:0000256" key="4">
    <source>
        <dbReference type="ARBA" id="ARBA00022723"/>
    </source>
</evidence>
<feature type="region of interest" description="Disordered" evidence="9">
    <location>
        <begin position="216"/>
        <end position="238"/>
    </location>
</feature>
<evidence type="ECO:0000313" key="12">
    <source>
        <dbReference type="EMBL" id="RDW91979.1"/>
    </source>
</evidence>
<dbReference type="GO" id="GO:0061630">
    <property type="term" value="F:ubiquitin protein ligase activity"/>
    <property type="evidence" value="ECO:0007669"/>
    <property type="project" value="UniProtKB-EC"/>
</dbReference>
<feature type="compositionally biased region" description="Polar residues" evidence="9">
    <location>
        <begin position="466"/>
        <end position="478"/>
    </location>
</feature>
<comment type="caution">
    <text evidence="12">The sequence shown here is derived from an EMBL/GenBank/DDBJ whole genome shotgun (WGS) entry which is preliminary data.</text>
</comment>
<keyword evidence="4" id="KW-0479">Metal-binding</keyword>
<dbReference type="Gene3D" id="3.30.40.10">
    <property type="entry name" value="Zinc/RING finger domain, C3HC4 (zinc finger)"/>
    <property type="match status" value="1"/>
</dbReference>
<dbReference type="InterPro" id="IPR001841">
    <property type="entry name" value="Znf_RING"/>
</dbReference>
<dbReference type="SMART" id="SM00184">
    <property type="entry name" value="RING"/>
    <property type="match status" value="1"/>
</dbReference>
<evidence type="ECO:0000313" key="13">
    <source>
        <dbReference type="Proteomes" id="UP000256328"/>
    </source>
</evidence>
<evidence type="ECO:0000256" key="6">
    <source>
        <dbReference type="ARBA" id="ARBA00022786"/>
    </source>
</evidence>
<feature type="signal peptide" evidence="10">
    <location>
        <begin position="1"/>
        <end position="24"/>
    </location>
</feature>
<evidence type="ECO:0000256" key="10">
    <source>
        <dbReference type="SAM" id="SignalP"/>
    </source>
</evidence>
<dbReference type="Proteomes" id="UP000256328">
    <property type="component" value="Unassembled WGS sequence"/>
</dbReference>
<feature type="region of interest" description="Disordered" evidence="9">
    <location>
        <begin position="407"/>
        <end position="561"/>
    </location>
</feature>
<dbReference type="GO" id="GO:0016567">
    <property type="term" value="P:protein ubiquitination"/>
    <property type="evidence" value="ECO:0007669"/>
    <property type="project" value="UniProtKB-ARBA"/>
</dbReference>
<organism evidence="12 13">
    <name type="scientific">Coleophoma crateriformis</name>
    <dbReference type="NCBI Taxonomy" id="565419"/>
    <lineage>
        <taxon>Eukaryota</taxon>
        <taxon>Fungi</taxon>
        <taxon>Dikarya</taxon>
        <taxon>Ascomycota</taxon>
        <taxon>Pezizomycotina</taxon>
        <taxon>Leotiomycetes</taxon>
        <taxon>Helotiales</taxon>
        <taxon>Dermateaceae</taxon>
        <taxon>Coleophoma</taxon>
    </lineage>
</organism>
<protein>
    <recommendedName>
        <fullName evidence="2">RING-type E3 ubiquitin transferase</fullName>
        <ecNumber evidence="2">2.3.2.27</ecNumber>
    </recommendedName>
</protein>
<keyword evidence="13" id="KW-1185">Reference proteome</keyword>
<keyword evidence="10" id="KW-0732">Signal</keyword>
<feature type="compositionally biased region" description="Low complexity" evidence="9">
    <location>
        <begin position="420"/>
        <end position="438"/>
    </location>
</feature>
<gene>
    <name evidence="12" type="ORF">BP5796_01373</name>
</gene>
<dbReference type="OrthoDB" id="8062037at2759"/>
<dbReference type="GO" id="GO:0008270">
    <property type="term" value="F:zinc ion binding"/>
    <property type="evidence" value="ECO:0007669"/>
    <property type="project" value="UniProtKB-KW"/>
</dbReference>
<evidence type="ECO:0000256" key="8">
    <source>
        <dbReference type="PROSITE-ProRule" id="PRU00175"/>
    </source>
</evidence>
<name>A0A3D8T0F2_9HELO</name>
<dbReference type="InterPro" id="IPR051834">
    <property type="entry name" value="RING_finger_E3_ligase"/>
</dbReference>
<evidence type="ECO:0000259" key="11">
    <source>
        <dbReference type="PROSITE" id="PS50089"/>
    </source>
</evidence>
<reference evidence="12 13" key="1">
    <citation type="journal article" date="2018" name="IMA Fungus">
        <title>IMA Genome-F 9: Draft genome sequence of Annulohypoxylon stygium, Aspergillus mulundensis, Berkeleyomyces basicola (syn. Thielaviopsis basicola), Ceratocystis smalleyi, two Cercospora beticola strains, Coleophoma cylindrospora, Fusarium fracticaudum, Phialophora cf. hyalina, and Morchella septimelata.</title>
        <authorList>
            <person name="Wingfield B.D."/>
            <person name="Bills G.F."/>
            <person name="Dong Y."/>
            <person name="Huang W."/>
            <person name="Nel W.J."/>
            <person name="Swalarsk-Parry B.S."/>
            <person name="Vaghefi N."/>
            <person name="Wilken P.M."/>
            <person name="An Z."/>
            <person name="de Beer Z.W."/>
            <person name="De Vos L."/>
            <person name="Chen L."/>
            <person name="Duong T.A."/>
            <person name="Gao Y."/>
            <person name="Hammerbacher A."/>
            <person name="Kikkert J.R."/>
            <person name="Li Y."/>
            <person name="Li H."/>
            <person name="Li K."/>
            <person name="Li Q."/>
            <person name="Liu X."/>
            <person name="Ma X."/>
            <person name="Naidoo K."/>
            <person name="Pethybridge S.J."/>
            <person name="Sun J."/>
            <person name="Steenkamp E.T."/>
            <person name="van der Nest M.A."/>
            <person name="van Wyk S."/>
            <person name="Wingfield M.J."/>
            <person name="Xiong C."/>
            <person name="Yue Q."/>
            <person name="Zhang X."/>
        </authorList>
    </citation>
    <scope>NUCLEOTIDE SEQUENCE [LARGE SCALE GENOMIC DNA]</scope>
    <source>
        <strain evidence="12 13">BP5796</strain>
    </source>
</reference>
<dbReference type="EMBL" id="PDLN01000002">
    <property type="protein sequence ID" value="RDW91979.1"/>
    <property type="molecule type" value="Genomic_DNA"/>
</dbReference>
<dbReference type="PROSITE" id="PS50089">
    <property type="entry name" value="ZF_RING_2"/>
    <property type="match status" value="1"/>
</dbReference>
<feature type="compositionally biased region" description="Basic and acidic residues" evidence="9">
    <location>
        <begin position="550"/>
        <end position="561"/>
    </location>
</feature>
<dbReference type="FunFam" id="3.30.40.10:FF:000127">
    <property type="entry name" value="E3 ubiquitin-protein ligase RNF181"/>
    <property type="match status" value="1"/>
</dbReference>
<dbReference type="GO" id="GO:0005634">
    <property type="term" value="C:nucleus"/>
    <property type="evidence" value="ECO:0007669"/>
    <property type="project" value="TreeGrafter"/>
</dbReference>
<dbReference type="AlphaFoldDB" id="A0A3D8T0F2"/>
<dbReference type="PANTHER" id="PTHR45931">
    <property type="entry name" value="SI:CH211-59O9.10"/>
    <property type="match status" value="1"/>
</dbReference>
<proteinExistence type="predicted"/>
<keyword evidence="3" id="KW-0808">Transferase</keyword>
<feature type="region of interest" description="Disordered" evidence="9">
    <location>
        <begin position="71"/>
        <end position="93"/>
    </location>
</feature>
<comment type="catalytic activity">
    <reaction evidence="1">
        <text>S-ubiquitinyl-[E2 ubiquitin-conjugating enzyme]-L-cysteine + [acceptor protein]-L-lysine = [E2 ubiquitin-conjugating enzyme]-L-cysteine + N(6)-ubiquitinyl-[acceptor protein]-L-lysine.</text>
        <dbReference type="EC" id="2.3.2.27"/>
    </reaction>
</comment>
<evidence type="ECO:0000256" key="5">
    <source>
        <dbReference type="ARBA" id="ARBA00022771"/>
    </source>
</evidence>
<dbReference type="Pfam" id="PF13639">
    <property type="entry name" value="zf-RING_2"/>
    <property type="match status" value="1"/>
</dbReference>
<dbReference type="InterPro" id="IPR013083">
    <property type="entry name" value="Znf_RING/FYVE/PHD"/>
</dbReference>
<dbReference type="SUPFAM" id="SSF57850">
    <property type="entry name" value="RING/U-box"/>
    <property type="match status" value="1"/>
</dbReference>
<evidence type="ECO:0000256" key="7">
    <source>
        <dbReference type="ARBA" id="ARBA00022833"/>
    </source>
</evidence>
<keyword evidence="7" id="KW-0862">Zinc</keyword>
<evidence type="ECO:0000256" key="1">
    <source>
        <dbReference type="ARBA" id="ARBA00000900"/>
    </source>
</evidence>
<evidence type="ECO:0000256" key="9">
    <source>
        <dbReference type="SAM" id="MobiDB-lite"/>
    </source>
</evidence>
<dbReference type="GO" id="GO:0006511">
    <property type="term" value="P:ubiquitin-dependent protein catabolic process"/>
    <property type="evidence" value="ECO:0007669"/>
    <property type="project" value="TreeGrafter"/>
</dbReference>
<dbReference type="PANTHER" id="PTHR45931:SF3">
    <property type="entry name" value="RING ZINC FINGER-CONTAINING PROTEIN"/>
    <property type="match status" value="1"/>
</dbReference>
<feature type="chain" id="PRO_5017629691" description="RING-type E3 ubiquitin transferase" evidence="10">
    <location>
        <begin position="25"/>
        <end position="561"/>
    </location>
</feature>
<keyword evidence="5 8" id="KW-0863">Zinc-finger</keyword>
<feature type="domain" description="RING-type" evidence="11">
    <location>
        <begin position="361"/>
        <end position="402"/>
    </location>
</feature>